<dbReference type="GO" id="GO:0005694">
    <property type="term" value="C:chromosome"/>
    <property type="evidence" value="ECO:0007669"/>
    <property type="project" value="TreeGrafter"/>
</dbReference>
<dbReference type="GO" id="GO:0007059">
    <property type="term" value="P:chromosome segregation"/>
    <property type="evidence" value="ECO:0007669"/>
    <property type="project" value="TreeGrafter"/>
</dbReference>
<evidence type="ECO:0000259" key="2">
    <source>
        <dbReference type="SMART" id="SM00470"/>
    </source>
</evidence>
<feature type="compositionally biased region" description="Basic and acidic residues" evidence="1">
    <location>
        <begin position="14"/>
        <end position="27"/>
    </location>
</feature>
<evidence type="ECO:0000256" key="1">
    <source>
        <dbReference type="SAM" id="MobiDB-lite"/>
    </source>
</evidence>
<feature type="compositionally biased region" description="Basic and acidic residues" evidence="1">
    <location>
        <begin position="51"/>
        <end position="64"/>
    </location>
</feature>
<dbReference type="PANTHER" id="PTHR33375">
    <property type="entry name" value="CHROMOSOME-PARTITIONING PROTEIN PARB-RELATED"/>
    <property type="match status" value="1"/>
</dbReference>
<sequence length="363" mass="40162">MAKRRKLEAPSADEMSRIEEEFRRETPMRSSAAPIAQVAADTAGAYETGTLEERSRRARDTTEAQKFREADAAGLLILNLPIDVIEPQSLQRDRTVLDKEAMDELEYSISLHGVRMPIEVYEINSNRSDKQYGLLSGYRRLIAQQNLYARSADETFKSIKAVVRDPSAMGGAFVAMVEENEIRQDLSHYERGRIAAIAAQQGAFATTEDAVAQMFAAASKAKRSKIRSFAMIFEELGDLLEFPESIREKDGLRLASALRNGAEIELRDALGEGHATGAKSEWATVESVLTKNTNVSHDPTRGGRPKSKSSKIEWIGSDRFITPLGLTVQSEMDENGAVIRLSGKEVSPELMQTIMATMCEALK</sequence>
<dbReference type="SMART" id="SM00470">
    <property type="entry name" value="ParB"/>
    <property type="match status" value="1"/>
</dbReference>
<feature type="region of interest" description="Disordered" evidence="1">
    <location>
        <begin position="1"/>
        <end position="64"/>
    </location>
</feature>
<reference evidence="3" key="1">
    <citation type="journal article" date="2015" name="Nature">
        <title>Complex archaea that bridge the gap between prokaryotes and eukaryotes.</title>
        <authorList>
            <person name="Spang A."/>
            <person name="Saw J.H."/>
            <person name="Jorgensen S.L."/>
            <person name="Zaremba-Niedzwiedzka K."/>
            <person name="Martijn J."/>
            <person name="Lind A.E."/>
            <person name="van Eijk R."/>
            <person name="Schleper C."/>
            <person name="Guy L."/>
            <person name="Ettema T.J."/>
        </authorList>
    </citation>
    <scope>NUCLEOTIDE SEQUENCE</scope>
</reference>
<dbReference type="PANTHER" id="PTHR33375:SF1">
    <property type="entry name" value="CHROMOSOME-PARTITIONING PROTEIN PARB-RELATED"/>
    <property type="match status" value="1"/>
</dbReference>
<dbReference type="AlphaFoldDB" id="A0A0F9MBJ0"/>
<name>A0A0F9MBJ0_9ZZZZ</name>
<dbReference type="GO" id="GO:0045881">
    <property type="term" value="P:positive regulation of sporulation resulting in formation of a cellular spore"/>
    <property type="evidence" value="ECO:0007669"/>
    <property type="project" value="TreeGrafter"/>
</dbReference>
<dbReference type="InterPro" id="IPR003115">
    <property type="entry name" value="ParB_N"/>
</dbReference>
<proteinExistence type="predicted"/>
<organism evidence="3">
    <name type="scientific">marine sediment metagenome</name>
    <dbReference type="NCBI Taxonomy" id="412755"/>
    <lineage>
        <taxon>unclassified sequences</taxon>
        <taxon>metagenomes</taxon>
        <taxon>ecological metagenomes</taxon>
    </lineage>
</organism>
<dbReference type="Gene3D" id="3.90.1530.10">
    <property type="entry name" value="Conserved hypothetical protein from pyrococcus furiosus pfu- 392566-001, ParB domain"/>
    <property type="match status" value="1"/>
</dbReference>
<accession>A0A0F9MBJ0</accession>
<feature type="domain" description="ParB-like N-terminal" evidence="2">
    <location>
        <begin position="78"/>
        <end position="181"/>
    </location>
</feature>
<gene>
    <name evidence="3" type="ORF">LCGC14_1110760</name>
</gene>
<dbReference type="EMBL" id="LAZR01005069">
    <property type="protein sequence ID" value="KKN03129.1"/>
    <property type="molecule type" value="Genomic_DNA"/>
</dbReference>
<dbReference type="Pfam" id="PF02195">
    <property type="entry name" value="ParB_N"/>
    <property type="match status" value="1"/>
</dbReference>
<evidence type="ECO:0000313" key="3">
    <source>
        <dbReference type="EMBL" id="KKN03129.1"/>
    </source>
</evidence>
<dbReference type="SUPFAM" id="SSF110849">
    <property type="entry name" value="ParB/Sulfiredoxin"/>
    <property type="match status" value="1"/>
</dbReference>
<protein>
    <recommendedName>
        <fullName evidence="2">ParB-like N-terminal domain-containing protein</fullName>
    </recommendedName>
</protein>
<dbReference type="InterPro" id="IPR050336">
    <property type="entry name" value="Chromosome_partition/occlusion"/>
</dbReference>
<comment type="caution">
    <text evidence="3">The sequence shown here is derived from an EMBL/GenBank/DDBJ whole genome shotgun (WGS) entry which is preliminary data.</text>
</comment>
<dbReference type="InterPro" id="IPR036086">
    <property type="entry name" value="ParB/Sulfiredoxin_sf"/>
</dbReference>